<dbReference type="InterPro" id="IPR029472">
    <property type="entry name" value="Copia-like_N"/>
</dbReference>
<keyword evidence="1" id="KW-1185">Reference proteome</keyword>
<dbReference type="GeneID" id="108993601"/>
<dbReference type="Proteomes" id="UP000235220">
    <property type="component" value="Chromosome 11"/>
</dbReference>
<sequence length="373" mass="41379">MADSDDPNTSGDTSNLSDSILELTTRMTEVLNNARTPAITTETSVASIGIKLDGSNYALWSQVVEMYISGKDKLGYINGDFPQSSSTDPSFCKWRTDNTIVKGWLITSMDPSLIGNFIRFPTAREVWDSIATTFFDGSDTSQVYDLKRRVTRLKQAAVSLEKYYMVLQGLWREIDFCRPNPMECSVDIQHYNRIVREDCVYIFLDGLDDRLDNIRADVLQIKPFPMVEQAYAHVRREAIRQQVMNIHDTDGLQGAVLASKALTLSTSAHGKTAKNRNSTDGKKCSHCGNQKHTRETCFKLHGYPDWWHDLQARKCPDGTGTSGSSGTATVASAEPHLSLIQSPAMSTDSPPNFNSGISGLALFTSYRDADCTA</sequence>
<proteinExistence type="predicted"/>
<dbReference type="Gramene" id="Jr11_10560_p1">
    <property type="protein sequence ID" value="cds.Jr11_10560_p1"/>
    <property type="gene ID" value="Jr11_10560"/>
</dbReference>
<dbReference type="PANTHER" id="PTHR37610">
    <property type="entry name" value="CCHC-TYPE DOMAIN-CONTAINING PROTEIN"/>
    <property type="match status" value="1"/>
</dbReference>
<protein>
    <submittedName>
        <fullName evidence="2">Uncharacterized protein LOC108993601</fullName>
    </submittedName>
</protein>
<dbReference type="STRING" id="51240.A0A2I4EXK5"/>
<dbReference type="OrthoDB" id="1745136at2759"/>
<dbReference type="KEGG" id="jre:108993601"/>
<evidence type="ECO:0000313" key="1">
    <source>
        <dbReference type="Proteomes" id="UP000235220"/>
    </source>
</evidence>
<dbReference type="Pfam" id="PF14244">
    <property type="entry name" value="Retrotran_gag_3"/>
    <property type="match status" value="1"/>
</dbReference>
<name>A0A2I4EXK5_JUGRE</name>
<dbReference type="RefSeq" id="XP_018824131.2">
    <property type="nucleotide sequence ID" value="XM_018968586.2"/>
</dbReference>
<reference evidence="2" key="1">
    <citation type="submission" date="2025-08" db="UniProtKB">
        <authorList>
            <consortium name="RefSeq"/>
        </authorList>
    </citation>
    <scope>IDENTIFICATION</scope>
    <source>
        <tissue evidence="2">Leaves</tissue>
    </source>
</reference>
<evidence type="ECO:0000313" key="2">
    <source>
        <dbReference type="RefSeq" id="XP_018824131.2"/>
    </source>
</evidence>
<organism evidence="1 2">
    <name type="scientific">Juglans regia</name>
    <name type="common">English walnut</name>
    <dbReference type="NCBI Taxonomy" id="51240"/>
    <lineage>
        <taxon>Eukaryota</taxon>
        <taxon>Viridiplantae</taxon>
        <taxon>Streptophyta</taxon>
        <taxon>Embryophyta</taxon>
        <taxon>Tracheophyta</taxon>
        <taxon>Spermatophyta</taxon>
        <taxon>Magnoliopsida</taxon>
        <taxon>eudicotyledons</taxon>
        <taxon>Gunneridae</taxon>
        <taxon>Pentapetalae</taxon>
        <taxon>rosids</taxon>
        <taxon>fabids</taxon>
        <taxon>Fagales</taxon>
        <taxon>Juglandaceae</taxon>
        <taxon>Juglans</taxon>
    </lineage>
</organism>
<gene>
    <name evidence="2" type="primary">LOC108993601</name>
</gene>
<dbReference type="PANTHER" id="PTHR37610:SF38">
    <property type="entry name" value="RETROTRANSPOSON COPIA-LIKE N-TERMINAL DOMAIN-CONTAINING PROTEIN"/>
    <property type="match status" value="1"/>
</dbReference>
<dbReference type="AlphaFoldDB" id="A0A2I4EXK5"/>
<accession>A0A2I4EXK5</accession>